<dbReference type="Pfam" id="PF04977">
    <property type="entry name" value="DivIC"/>
    <property type="match status" value="1"/>
</dbReference>
<name>A0A0K6I8Q4_9HYPH</name>
<dbReference type="RefSeq" id="WP_072242667.1">
    <property type="nucleotide sequence ID" value="NZ_CYHE01000013.1"/>
</dbReference>
<keyword evidence="2" id="KW-1133">Transmembrane helix</keyword>
<proteinExistence type="predicted"/>
<dbReference type="EMBL" id="CYHE01000013">
    <property type="protein sequence ID" value="CUA99433.1"/>
    <property type="molecule type" value="Genomic_DNA"/>
</dbReference>
<keyword evidence="1" id="KW-0175">Coiled coil</keyword>
<dbReference type="InterPro" id="IPR007060">
    <property type="entry name" value="FtsL/DivIC"/>
</dbReference>
<reference evidence="4" key="1">
    <citation type="submission" date="2015-08" db="EMBL/GenBank/DDBJ databases">
        <authorList>
            <person name="Varghese N."/>
        </authorList>
    </citation>
    <scope>NUCLEOTIDE SEQUENCE [LARGE SCALE GENOMIC DNA]</scope>
    <source>
        <strain evidence="4">DSM 23407</strain>
    </source>
</reference>
<protein>
    <submittedName>
        <fullName evidence="3">Cell division protein FtsB</fullName>
    </submittedName>
</protein>
<keyword evidence="4" id="KW-1185">Reference proteome</keyword>
<sequence>MPATTRQRKKSFLGSLVIPVASAAVLGYFAFHAVNGEFGMAGRARLDRQVAQLEAELAEIKSVREHLATRVALLRPESLDPDMVDERARVILNVVQADELIIMRGRSVAAK</sequence>
<gene>
    <name evidence="3" type="ORF">Ga0061067_11325</name>
</gene>
<accession>A0A0K6I8Q4</accession>
<evidence type="ECO:0000256" key="1">
    <source>
        <dbReference type="SAM" id="Coils"/>
    </source>
</evidence>
<organism evidence="3 4">
    <name type="scientific">Pannonibacter indicus</name>
    <dbReference type="NCBI Taxonomy" id="466044"/>
    <lineage>
        <taxon>Bacteria</taxon>
        <taxon>Pseudomonadati</taxon>
        <taxon>Pseudomonadota</taxon>
        <taxon>Alphaproteobacteria</taxon>
        <taxon>Hyphomicrobiales</taxon>
        <taxon>Stappiaceae</taxon>
        <taxon>Pannonibacter</taxon>
    </lineage>
</organism>
<feature type="coiled-coil region" evidence="1">
    <location>
        <begin position="43"/>
        <end position="70"/>
    </location>
</feature>
<keyword evidence="2" id="KW-0812">Transmembrane</keyword>
<keyword evidence="3" id="KW-0132">Cell division</keyword>
<keyword evidence="3" id="KW-0131">Cell cycle</keyword>
<evidence type="ECO:0000313" key="3">
    <source>
        <dbReference type="EMBL" id="CUA99433.1"/>
    </source>
</evidence>
<keyword evidence="2" id="KW-0472">Membrane</keyword>
<feature type="transmembrane region" description="Helical" evidence="2">
    <location>
        <begin position="12"/>
        <end position="31"/>
    </location>
</feature>
<evidence type="ECO:0000256" key="2">
    <source>
        <dbReference type="SAM" id="Phobius"/>
    </source>
</evidence>
<dbReference type="Proteomes" id="UP000183900">
    <property type="component" value="Unassembled WGS sequence"/>
</dbReference>
<dbReference type="GO" id="GO:0051301">
    <property type="term" value="P:cell division"/>
    <property type="evidence" value="ECO:0007669"/>
    <property type="project" value="UniProtKB-KW"/>
</dbReference>
<dbReference type="AlphaFoldDB" id="A0A0K6I8Q4"/>
<evidence type="ECO:0000313" key="4">
    <source>
        <dbReference type="Proteomes" id="UP000183900"/>
    </source>
</evidence>